<comment type="caution">
    <text evidence="6">The sequence shown here is derived from an EMBL/GenBank/DDBJ whole genome shotgun (WGS) entry which is preliminary data.</text>
</comment>
<dbReference type="InterPro" id="IPR001647">
    <property type="entry name" value="HTH_TetR"/>
</dbReference>
<proteinExistence type="predicted"/>
<dbReference type="Pfam" id="PF21597">
    <property type="entry name" value="TetR_C_43"/>
    <property type="match status" value="1"/>
</dbReference>
<keyword evidence="1" id="KW-0805">Transcription regulation</keyword>
<dbReference type="EMBL" id="JBHMCF010000046">
    <property type="protein sequence ID" value="MFB9476072.1"/>
    <property type="molecule type" value="Genomic_DNA"/>
</dbReference>
<dbReference type="SUPFAM" id="SSF46689">
    <property type="entry name" value="Homeodomain-like"/>
    <property type="match status" value="1"/>
</dbReference>
<feature type="domain" description="HTH tetR-type" evidence="5">
    <location>
        <begin position="11"/>
        <end position="69"/>
    </location>
</feature>
<dbReference type="PANTHER" id="PTHR30055:SF234">
    <property type="entry name" value="HTH-TYPE TRANSCRIPTIONAL REGULATOR BETI"/>
    <property type="match status" value="1"/>
</dbReference>
<reference evidence="6 7" key="1">
    <citation type="submission" date="2024-09" db="EMBL/GenBank/DDBJ databases">
        <authorList>
            <person name="Sun Q."/>
            <person name="Mori K."/>
        </authorList>
    </citation>
    <scope>NUCLEOTIDE SEQUENCE [LARGE SCALE GENOMIC DNA]</scope>
    <source>
        <strain evidence="6 7">JCM 3324</strain>
    </source>
</reference>
<dbReference type="RefSeq" id="WP_364381680.1">
    <property type="nucleotide sequence ID" value="NZ_JBHMCF010000046.1"/>
</dbReference>
<dbReference type="InterPro" id="IPR050109">
    <property type="entry name" value="HTH-type_TetR-like_transc_reg"/>
</dbReference>
<dbReference type="Proteomes" id="UP001589568">
    <property type="component" value="Unassembled WGS sequence"/>
</dbReference>
<keyword evidence="3" id="KW-0804">Transcription</keyword>
<name>A0ABV5P0L8_9ACTN</name>
<evidence type="ECO:0000313" key="7">
    <source>
        <dbReference type="Proteomes" id="UP001589568"/>
    </source>
</evidence>
<dbReference type="InterPro" id="IPR049445">
    <property type="entry name" value="TetR_SbtR-like_C"/>
</dbReference>
<dbReference type="SUPFAM" id="SSF48498">
    <property type="entry name" value="Tetracyclin repressor-like, C-terminal domain"/>
    <property type="match status" value="1"/>
</dbReference>
<dbReference type="Gene3D" id="1.10.357.10">
    <property type="entry name" value="Tetracycline Repressor, domain 2"/>
    <property type="match status" value="1"/>
</dbReference>
<evidence type="ECO:0000256" key="4">
    <source>
        <dbReference type="PROSITE-ProRule" id="PRU00335"/>
    </source>
</evidence>
<evidence type="ECO:0000256" key="1">
    <source>
        <dbReference type="ARBA" id="ARBA00023015"/>
    </source>
</evidence>
<sequence length="190" mass="20381">MPATPLRKDAARNRRQILQTARAMVDAGATLQLNAVAREADVGVGTVYRHFPTPEALLAALAEERFEAMIAEVRRGVTAPDVRAALHTFLDHALTAYVEDEAFAAEALGPAPTTERTRELRDELVGMIRDLLARAVSEGVLRPGIDAPDLLVLLCGVAYAVKNSPYPDDPAVATRYLKALLNGVLATDAA</sequence>
<dbReference type="PROSITE" id="PS50977">
    <property type="entry name" value="HTH_TETR_2"/>
    <property type="match status" value="1"/>
</dbReference>
<keyword evidence="7" id="KW-1185">Reference proteome</keyword>
<evidence type="ECO:0000256" key="3">
    <source>
        <dbReference type="ARBA" id="ARBA00023163"/>
    </source>
</evidence>
<gene>
    <name evidence="6" type="ORF">ACFFR3_41815</name>
</gene>
<evidence type="ECO:0000259" key="5">
    <source>
        <dbReference type="PROSITE" id="PS50977"/>
    </source>
</evidence>
<dbReference type="InterPro" id="IPR036271">
    <property type="entry name" value="Tet_transcr_reg_TetR-rel_C_sf"/>
</dbReference>
<evidence type="ECO:0000256" key="2">
    <source>
        <dbReference type="ARBA" id="ARBA00023125"/>
    </source>
</evidence>
<dbReference type="InterPro" id="IPR009057">
    <property type="entry name" value="Homeodomain-like_sf"/>
</dbReference>
<protein>
    <submittedName>
        <fullName evidence="6">TetR/AcrR family transcriptional regulator</fullName>
    </submittedName>
</protein>
<evidence type="ECO:0000313" key="6">
    <source>
        <dbReference type="EMBL" id="MFB9476072.1"/>
    </source>
</evidence>
<organism evidence="6 7">
    <name type="scientific">Nonomuraea salmonea</name>
    <dbReference type="NCBI Taxonomy" id="46181"/>
    <lineage>
        <taxon>Bacteria</taxon>
        <taxon>Bacillati</taxon>
        <taxon>Actinomycetota</taxon>
        <taxon>Actinomycetes</taxon>
        <taxon>Streptosporangiales</taxon>
        <taxon>Streptosporangiaceae</taxon>
        <taxon>Nonomuraea</taxon>
    </lineage>
</organism>
<dbReference type="PANTHER" id="PTHR30055">
    <property type="entry name" value="HTH-TYPE TRANSCRIPTIONAL REGULATOR RUTR"/>
    <property type="match status" value="1"/>
</dbReference>
<feature type="DNA-binding region" description="H-T-H motif" evidence="4">
    <location>
        <begin position="32"/>
        <end position="51"/>
    </location>
</feature>
<keyword evidence="2 4" id="KW-0238">DNA-binding</keyword>
<accession>A0ABV5P0L8</accession>
<dbReference type="Pfam" id="PF00440">
    <property type="entry name" value="TetR_N"/>
    <property type="match status" value="1"/>
</dbReference>